<protein>
    <recommendedName>
        <fullName evidence="3">Isopropylmalate dehydrogenase-like domain-containing protein</fullName>
    </recommendedName>
</protein>
<evidence type="ECO:0000313" key="5">
    <source>
        <dbReference type="Proteomes" id="UP001164743"/>
    </source>
</evidence>
<evidence type="ECO:0000313" key="4">
    <source>
        <dbReference type="EMBL" id="WAQ81902.1"/>
    </source>
</evidence>
<dbReference type="Proteomes" id="UP001164743">
    <property type="component" value="Chromosome 2A"/>
</dbReference>
<dbReference type="GeneID" id="77807108"/>
<dbReference type="PANTHER" id="PTHR11835:SF42">
    <property type="entry name" value="ISOCITRATE DEHYDROGENASE [NAD] SUBUNIT BETA, MITOCHONDRIAL"/>
    <property type="match status" value="1"/>
</dbReference>
<gene>
    <name evidence="4" type="ORF">PtA15_2A215</name>
</gene>
<evidence type="ECO:0000259" key="3">
    <source>
        <dbReference type="Pfam" id="PF00180"/>
    </source>
</evidence>
<reference evidence="4" key="1">
    <citation type="submission" date="2022-10" db="EMBL/GenBank/DDBJ databases">
        <title>Puccinia triticina Genome sequencing and assembly.</title>
        <authorList>
            <person name="Li C."/>
        </authorList>
    </citation>
    <scope>NUCLEOTIDE SEQUENCE</scope>
    <source>
        <strain evidence="4">Pt15</strain>
    </source>
</reference>
<dbReference type="PANTHER" id="PTHR11835">
    <property type="entry name" value="DECARBOXYLATING DEHYDROGENASES-ISOCITRATE, ISOPROPYLMALATE, TARTRATE"/>
    <property type="match status" value="1"/>
</dbReference>
<keyword evidence="2" id="KW-0816">Tricarboxylic acid cycle</keyword>
<dbReference type="Gene3D" id="3.40.718.10">
    <property type="entry name" value="Isopropylmalate Dehydrogenase"/>
    <property type="match status" value="1"/>
</dbReference>
<comment type="similarity">
    <text evidence="1">Belongs to the isocitrate and isopropylmalate dehydrogenases family.</text>
</comment>
<organism evidence="4 5">
    <name type="scientific">Puccinia triticina</name>
    <dbReference type="NCBI Taxonomy" id="208348"/>
    <lineage>
        <taxon>Eukaryota</taxon>
        <taxon>Fungi</taxon>
        <taxon>Dikarya</taxon>
        <taxon>Basidiomycota</taxon>
        <taxon>Pucciniomycotina</taxon>
        <taxon>Pucciniomycetes</taxon>
        <taxon>Pucciniales</taxon>
        <taxon>Pucciniaceae</taxon>
        <taxon>Puccinia</taxon>
    </lineage>
</organism>
<proteinExistence type="inferred from homology"/>
<dbReference type="RefSeq" id="XP_053017457.1">
    <property type="nucleotide sequence ID" value="XM_053166213.1"/>
</dbReference>
<evidence type="ECO:0000256" key="1">
    <source>
        <dbReference type="ARBA" id="ARBA00007769"/>
    </source>
</evidence>
<name>A0ABY7CDA6_9BASI</name>
<dbReference type="Pfam" id="PF00180">
    <property type="entry name" value="Iso_dh"/>
    <property type="match status" value="1"/>
</dbReference>
<dbReference type="EMBL" id="CP110422">
    <property type="protein sequence ID" value="WAQ81902.1"/>
    <property type="molecule type" value="Genomic_DNA"/>
</dbReference>
<evidence type="ECO:0000256" key="2">
    <source>
        <dbReference type="ARBA" id="ARBA00022532"/>
    </source>
</evidence>
<accession>A0ABY7CDA6</accession>
<feature type="domain" description="Isopropylmalate dehydrogenase-like" evidence="3">
    <location>
        <begin position="1"/>
        <end position="79"/>
    </location>
</feature>
<keyword evidence="5" id="KW-1185">Reference proteome</keyword>
<sequence>MKLADGLFRKTCRQVAKEYKRSGVTFSGMIVNNASMHLVAKPQQFDVMVMPNLYGAIVANIGAALVGRPGIVPGAKIAGSLRYSSQVVDM</sequence>
<dbReference type="InterPro" id="IPR024084">
    <property type="entry name" value="IsoPropMal-DH-like_dom"/>
</dbReference>
<dbReference type="SUPFAM" id="SSF53659">
    <property type="entry name" value="Isocitrate/Isopropylmalate dehydrogenase-like"/>
    <property type="match status" value="1"/>
</dbReference>